<dbReference type="GO" id="GO:0006351">
    <property type="term" value="P:DNA-templated transcription"/>
    <property type="evidence" value="ECO:0007669"/>
    <property type="project" value="InterPro"/>
</dbReference>
<dbReference type="GO" id="GO:0003677">
    <property type="term" value="F:DNA binding"/>
    <property type="evidence" value="ECO:0007669"/>
    <property type="project" value="InterPro"/>
</dbReference>
<feature type="compositionally biased region" description="Polar residues" evidence="2">
    <location>
        <begin position="933"/>
        <end position="950"/>
    </location>
</feature>
<evidence type="ECO:0000256" key="1">
    <source>
        <dbReference type="ARBA" id="ARBA00023242"/>
    </source>
</evidence>
<feature type="region of interest" description="Disordered" evidence="2">
    <location>
        <begin position="904"/>
        <end position="950"/>
    </location>
</feature>
<proteinExistence type="predicted"/>
<dbReference type="PANTHER" id="PTHR28245">
    <property type="entry name" value="ARF3-INTERACTING PROTEIN 1"/>
    <property type="match status" value="1"/>
</dbReference>
<keyword evidence="5" id="KW-1185">Reference proteome</keyword>
<evidence type="ECO:0000313" key="4">
    <source>
        <dbReference type="EMBL" id="KAF7305768.1"/>
    </source>
</evidence>
<evidence type="ECO:0000259" key="3">
    <source>
        <dbReference type="PROSITE" id="PS50211"/>
    </source>
</evidence>
<dbReference type="GO" id="GO:0008270">
    <property type="term" value="F:zinc ion binding"/>
    <property type="evidence" value="ECO:0007669"/>
    <property type="project" value="InterPro"/>
</dbReference>
<protein>
    <submittedName>
        <fullName evidence="4">UDENN domain-containing protein</fullName>
    </submittedName>
</protein>
<dbReference type="InterPro" id="IPR037516">
    <property type="entry name" value="Tripartite_DENN"/>
</dbReference>
<dbReference type="GO" id="GO:0051666">
    <property type="term" value="P:actin cortical patch localization"/>
    <property type="evidence" value="ECO:0007669"/>
    <property type="project" value="TreeGrafter"/>
</dbReference>
<accession>A0A8H6SV02</accession>
<dbReference type="Proteomes" id="UP000613580">
    <property type="component" value="Unassembled WGS sequence"/>
</dbReference>
<dbReference type="InterPro" id="IPR007219">
    <property type="entry name" value="XnlR_reg_dom"/>
</dbReference>
<organism evidence="4 5">
    <name type="scientific">Mycena chlorophos</name>
    <name type="common">Agaric fungus</name>
    <name type="synonym">Agaricus chlorophos</name>
    <dbReference type="NCBI Taxonomy" id="658473"/>
    <lineage>
        <taxon>Eukaryota</taxon>
        <taxon>Fungi</taxon>
        <taxon>Dikarya</taxon>
        <taxon>Basidiomycota</taxon>
        <taxon>Agaricomycotina</taxon>
        <taxon>Agaricomycetes</taxon>
        <taxon>Agaricomycetidae</taxon>
        <taxon>Agaricales</taxon>
        <taxon>Marasmiineae</taxon>
        <taxon>Mycenaceae</taxon>
        <taxon>Mycena</taxon>
    </lineage>
</organism>
<name>A0A8H6SV02_MYCCL</name>
<sequence length="1387" mass="152739">MGSDGSHCSFVLLAEFDIIAGAQLKYQFPQPLGVDETLLAMSMLPDGAETQLDDWTVFFLNQTHFNTISPVLALDTPETKTAALMGEPDGDLGSKPDLLCVLNLVRTKHDRSLDRGARVLALAICTRHPFIQIFKPVLLMALDDYLVNPSQDCLARLFDAVNSMDLSGAPLLTRNEKMVMRYSDRKDIFAEKFAHNSPQQQAYNKSSLKHRSNNSGESFSSFEDGILMKRDETTGTSTANVATIHVQQPTSHSPSETSFSLGGSAVWVADDSDTANGDEEIDGGSLVGTTVAGSSIYRRRRSTDASSGSSLQNHKDSAFRPSVMTPSHADLQFRPGVGKDTHFYQTTVAYMDHQLPIKMPLSTFSEEVGDYSLIMLFKTFSSPTQVSGPLHPHLSTNGPQTHPIILLFNALLTGKRIIFLGHKKPAGEVSTFVLAACALGSGCGAVLRGFIERAFPYANLENKDEWQAVPAYIAGVTNPIFKMMPSWDLLLDISTGQVFVAKEISITYPVTSTAPLPGPGIMRAATFSVDTSLASEEDLGGKGKDGAAAKASDNADTVFVEDIKAAIEYHYGENNVRMRFTEYVIRFVRLASRYEEDTTGSTKCGYPSTSFDNRLPNPRLGSGMMFVDEVVGRREIAANAQRIEAWWKTNSYEYACVDFRNAQLKDAIQGFDVAHQLFRIRNAKHLSDVEMIAIIRAFSDNVRSYEQVVELLAYLMPSGTGLAHLAFSLFHQREAVRDATVDLFNQIRAYPVGAVFLQMLNHFQRYAFVRLAYAKVEKERAAAAPPTSVPATAGPLQGYFGRSASGYQADQRMTMSMVPPMNDLIGDEDKAKIGRVENFSLVDVLGNERCDAMALSPLANNGKTRTQILRETIVRLEHRVRELEDPEYVSPAVTLFDPHTFDPQTLRSFSESPPSSSYSSADASFSAGHSPFPSESAQSPEDSWSQGVSSSPPLFGPEMFFQEPPQIHPPVDLALMLLEIFTPHRHQCGLQVHMGQLKDSLNRSLSEQRHPVLMNAIYLWACFISRPEPLSQHEEHYLAMALDSLREALRDGDKTLDIVQAECLLSTYYLSNGRVLEGSYHASAAAALAVQCGLQDQLQTEPRSNGWVSEPIDMKPLKTDLRHGERVLAFWQVYNLDRCWSVVLRKSTIIPDGPQAWNAINAPWPMDMSDYQAGALAAGVNFQTIRSFIEGDVASNGYSTQALRAKASALFERARTVSASWDSRLEPSDVLRQDVHNLELTISSFLATLPPLHTLDTVGAEDKPVLIAAHTLAHTALLHLHQRFVPDDRVSYDKCARAARACNTIITHLNDADFAFLDPILAPCWTAVAEALLMELATINATWPMNGADADVRNELGTVLYGLTSLASKFPIAAMAVTKVQKRLAEL</sequence>
<keyword evidence="1" id="KW-0539">Nucleus</keyword>
<dbReference type="InterPro" id="IPR052809">
    <property type="entry name" value="Actin_polarity_regulatory"/>
</dbReference>
<dbReference type="PROSITE" id="PS50211">
    <property type="entry name" value="DENN"/>
    <property type="match status" value="1"/>
</dbReference>
<gene>
    <name evidence="4" type="ORF">HMN09_00730500</name>
</gene>
<dbReference type="CDD" id="cd12148">
    <property type="entry name" value="fungal_TF_MHR"/>
    <property type="match status" value="1"/>
</dbReference>
<dbReference type="PANTHER" id="PTHR28245:SF1">
    <property type="entry name" value="ARF3-INTERACTING PROTEIN 1"/>
    <property type="match status" value="1"/>
</dbReference>
<feature type="region of interest" description="Disordered" evidence="2">
    <location>
        <begin position="197"/>
        <end position="224"/>
    </location>
</feature>
<feature type="compositionally biased region" description="Low complexity" evidence="2">
    <location>
        <begin position="908"/>
        <end position="927"/>
    </location>
</feature>
<comment type="caution">
    <text evidence="4">The sequence shown here is derived from an EMBL/GenBank/DDBJ whole genome shotgun (WGS) entry which is preliminary data.</text>
</comment>
<evidence type="ECO:0000256" key="2">
    <source>
        <dbReference type="SAM" id="MobiDB-lite"/>
    </source>
</evidence>
<dbReference type="Pfam" id="PF08616">
    <property type="entry name" value="SPA"/>
    <property type="match status" value="1"/>
</dbReference>
<dbReference type="InterPro" id="IPR012860">
    <property type="entry name" value="Afi1_N"/>
</dbReference>
<dbReference type="EMBL" id="JACAZE010000009">
    <property type="protein sequence ID" value="KAF7305768.1"/>
    <property type="molecule type" value="Genomic_DNA"/>
</dbReference>
<feature type="domain" description="UDENN" evidence="3">
    <location>
        <begin position="9"/>
        <end position="641"/>
    </location>
</feature>
<feature type="region of interest" description="Disordered" evidence="2">
    <location>
        <begin position="297"/>
        <end position="322"/>
    </location>
</feature>
<reference evidence="4" key="1">
    <citation type="submission" date="2020-05" db="EMBL/GenBank/DDBJ databases">
        <title>Mycena genomes resolve the evolution of fungal bioluminescence.</title>
        <authorList>
            <person name="Tsai I.J."/>
        </authorList>
    </citation>
    <scope>NUCLEOTIDE SEQUENCE</scope>
    <source>
        <strain evidence="4">110903Hualien_Pintung</strain>
    </source>
</reference>
<dbReference type="OrthoDB" id="66409at2759"/>
<dbReference type="Pfam" id="PF04082">
    <property type="entry name" value="Fungal_trans"/>
    <property type="match status" value="1"/>
</dbReference>
<evidence type="ECO:0000313" key="5">
    <source>
        <dbReference type="Proteomes" id="UP000613580"/>
    </source>
</evidence>
<dbReference type="CDD" id="cd14725">
    <property type="entry name" value="ZIP_Gal4-like_2"/>
    <property type="match status" value="1"/>
</dbReference>
<dbReference type="Pfam" id="PF07792">
    <property type="entry name" value="Afi1"/>
    <property type="match status" value="1"/>
</dbReference>
<feature type="compositionally biased region" description="Polar residues" evidence="2">
    <location>
        <begin position="197"/>
        <end position="206"/>
    </location>
</feature>
<dbReference type="GO" id="GO:0005886">
    <property type="term" value="C:plasma membrane"/>
    <property type="evidence" value="ECO:0007669"/>
    <property type="project" value="TreeGrafter"/>
</dbReference>
<feature type="compositionally biased region" description="Low complexity" evidence="2">
    <location>
        <begin position="213"/>
        <end position="224"/>
    </location>
</feature>